<keyword evidence="3" id="KW-1185">Reference proteome</keyword>
<protein>
    <submittedName>
        <fullName evidence="2">Variable surface protein</fullName>
    </submittedName>
</protein>
<dbReference type="AlphaFoldDB" id="A0A1Y1JP99"/>
<feature type="transmembrane region" description="Helical" evidence="1">
    <location>
        <begin position="163"/>
        <end position="185"/>
    </location>
</feature>
<name>A0A1Y1JP99_PLAGO</name>
<dbReference type="Proteomes" id="UP000195521">
    <property type="component" value="Unassembled WGS sequence"/>
</dbReference>
<keyword evidence="1" id="KW-1133">Transmembrane helix</keyword>
<dbReference type="RefSeq" id="XP_028547005.1">
    <property type="nucleotide sequence ID" value="XM_028691204.1"/>
</dbReference>
<dbReference type="EMBL" id="BDQF01000307">
    <property type="protein sequence ID" value="GAW84416.1"/>
    <property type="molecule type" value="Genomic_DNA"/>
</dbReference>
<proteinExistence type="predicted"/>
<comment type="caution">
    <text evidence="2">The sequence shown here is derived from an EMBL/GenBank/DDBJ whole genome shotgun (WGS) entry which is preliminary data.</text>
</comment>
<evidence type="ECO:0000256" key="1">
    <source>
        <dbReference type="SAM" id="Phobius"/>
    </source>
</evidence>
<evidence type="ECO:0000313" key="2">
    <source>
        <dbReference type="EMBL" id="GAW84416.1"/>
    </source>
</evidence>
<evidence type="ECO:0000313" key="3">
    <source>
        <dbReference type="Proteomes" id="UP000195521"/>
    </source>
</evidence>
<reference evidence="3" key="1">
    <citation type="submission" date="2017-04" db="EMBL/GenBank/DDBJ databases">
        <title>Plasmodium gonderi genome.</title>
        <authorList>
            <person name="Arisue N."/>
            <person name="Honma H."/>
            <person name="Kawai S."/>
            <person name="Tougan T."/>
            <person name="Tanabe K."/>
            <person name="Horii T."/>
        </authorList>
    </citation>
    <scope>NUCLEOTIDE SEQUENCE [LARGE SCALE GENOMIC DNA]</scope>
    <source>
        <strain evidence="3">ATCC 30045</strain>
    </source>
</reference>
<organism evidence="2 3">
    <name type="scientific">Plasmodium gonderi</name>
    <dbReference type="NCBI Taxonomy" id="77519"/>
    <lineage>
        <taxon>Eukaryota</taxon>
        <taxon>Sar</taxon>
        <taxon>Alveolata</taxon>
        <taxon>Apicomplexa</taxon>
        <taxon>Aconoidasida</taxon>
        <taxon>Haemosporida</taxon>
        <taxon>Plasmodiidae</taxon>
        <taxon>Plasmodium</taxon>
        <taxon>Plasmodium (Plasmodium)</taxon>
    </lineage>
</organism>
<keyword evidence="1" id="KW-0812">Transmembrane</keyword>
<accession>A0A1Y1JP99</accession>
<sequence length="240" mass="27709">GNCINEKNCYHILRTPRKNVTLINVPHICNEVVEEMKNIEEDLSHVFYYLDELYGTLDALNGDTNVCNRYNEQCKEYIARLRNCDFSANSSLMSVIDKFEEEYYKICPKPVVPVSIQEPKQKSLIDQRTEKPISGAMIQQINKTSTRSQTMQETTTSAIMDTVTGTGTGVIVVPFIMLAIVFVLFKYSPYGSFLKASVKPLRRMLKKNYINQNDLMNSFEETYKNSVDKKYQIVYSSEYY</sequence>
<gene>
    <name evidence="2" type="ORF">PGO_002860</name>
</gene>
<keyword evidence="1" id="KW-0472">Membrane</keyword>
<feature type="non-terminal residue" evidence="2">
    <location>
        <position position="1"/>
    </location>
</feature>
<dbReference type="GeneID" id="39745224"/>